<accession>A0ABS6A250</accession>
<sequence>MSALLNGSYTDRVRTAVQSGHRTTSAIVSSTKIPRDKVIKVLSYLIAQGQIRDQIPPSEIPEGDRYVVDCRAFNVSHHSATVDAAPLEGTKSQAEQDEANTVDSEPSTIMDTPMPRDTPIKATESIESHPVKEDRSDSLDASLVADPRMAFDALVQEWKAMSTEVSDIQSRALAVQNRLENAMTAFPMLYDVIASAEQAKKSQAALTSITDTLRTLNISI</sequence>
<dbReference type="EMBL" id="JAAOMP010000134">
    <property type="protein sequence ID" value="MBU2760953.1"/>
    <property type="molecule type" value="Genomic_DNA"/>
</dbReference>
<feature type="compositionally biased region" description="Polar residues" evidence="1">
    <location>
        <begin position="101"/>
        <end position="110"/>
    </location>
</feature>
<evidence type="ECO:0000313" key="2">
    <source>
        <dbReference type="EMBL" id="MBU2760953.1"/>
    </source>
</evidence>
<organism evidence="2 3">
    <name type="scientific">Acidithiobacillus sulfurivorans</name>
    <dbReference type="NCBI Taxonomy" id="1958756"/>
    <lineage>
        <taxon>Bacteria</taxon>
        <taxon>Pseudomonadati</taxon>
        <taxon>Pseudomonadota</taxon>
        <taxon>Acidithiobacillia</taxon>
        <taxon>Acidithiobacillales</taxon>
        <taxon>Acidithiobacillaceae</taxon>
        <taxon>Acidithiobacillus</taxon>
    </lineage>
</organism>
<name>A0ABS6A250_9PROT</name>
<protein>
    <submittedName>
        <fullName evidence="2">Uncharacterized protein</fullName>
    </submittedName>
</protein>
<dbReference type="RefSeq" id="WP_215880713.1">
    <property type="nucleotide sequence ID" value="NZ_JAAOMP010000134.1"/>
</dbReference>
<keyword evidence="3" id="KW-1185">Reference proteome</keyword>
<feature type="region of interest" description="Disordered" evidence="1">
    <location>
        <begin position="81"/>
        <end position="138"/>
    </location>
</feature>
<dbReference type="Proteomes" id="UP000755654">
    <property type="component" value="Unassembled WGS sequence"/>
</dbReference>
<proteinExistence type="predicted"/>
<evidence type="ECO:0000313" key="3">
    <source>
        <dbReference type="Proteomes" id="UP000755654"/>
    </source>
</evidence>
<comment type="caution">
    <text evidence="2">The sequence shown here is derived from an EMBL/GenBank/DDBJ whole genome shotgun (WGS) entry which is preliminary data.</text>
</comment>
<gene>
    <name evidence="2" type="ORF">HAP95_12480</name>
</gene>
<evidence type="ECO:0000256" key="1">
    <source>
        <dbReference type="SAM" id="MobiDB-lite"/>
    </source>
</evidence>
<feature type="compositionally biased region" description="Basic and acidic residues" evidence="1">
    <location>
        <begin position="124"/>
        <end position="138"/>
    </location>
</feature>
<reference evidence="2 3" key="1">
    <citation type="journal article" date="2021" name="ISME J.">
        <title>Genomic evolution of the class Acidithiobacillia: deep-branching Proteobacteria living in extreme acidic conditions.</title>
        <authorList>
            <person name="Moya-Beltran A."/>
            <person name="Beard S."/>
            <person name="Rojas-Villalobos C."/>
            <person name="Issotta F."/>
            <person name="Gallardo Y."/>
            <person name="Ulloa R."/>
            <person name="Giaveno A."/>
            <person name="Degli Esposti M."/>
            <person name="Johnson D.B."/>
            <person name="Quatrini R."/>
        </authorList>
    </citation>
    <scope>NUCLEOTIDE SEQUENCE [LARGE SCALE GENOMIC DNA]</scope>
    <source>
        <strain evidence="2 3">RW2</strain>
    </source>
</reference>